<accession>A0ABS0A9X2</accession>
<feature type="transmembrane region" description="Helical" evidence="1">
    <location>
        <begin position="39"/>
        <end position="60"/>
    </location>
</feature>
<feature type="transmembrane region" description="Helical" evidence="1">
    <location>
        <begin position="117"/>
        <end position="137"/>
    </location>
</feature>
<feature type="transmembrane region" description="Helical" evidence="1">
    <location>
        <begin position="80"/>
        <end position="97"/>
    </location>
</feature>
<proteinExistence type="predicted"/>
<name>A0ABS0A9X2_9FLAO</name>
<feature type="transmembrane region" description="Helical" evidence="1">
    <location>
        <begin position="199"/>
        <end position="219"/>
    </location>
</feature>
<organism evidence="2 3">
    <name type="scientific">Nonlabens mediterrranea</name>
    <dbReference type="NCBI Taxonomy" id="1419947"/>
    <lineage>
        <taxon>Bacteria</taxon>
        <taxon>Pseudomonadati</taxon>
        <taxon>Bacteroidota</taxon>
        <taxon>Flavobacteriia</taxon>
        <taxon>Flavobacteriales</taxon>
        <taxon>Flavobacteriaceae</taxon>
        <taxon>Nonlabens</taxon>
    </lineage>
</organism>
<keyword evidence="1" id="KW-0472">Membrane</keyword>
<keyword evidence="1" id="KW-1133">Transmembrane helix</keyword>
<comment type="caution">
    <text evidence="2">The sequence shown here is derived from an EMBL/GenBank/DDBJ whole genome shotgun (WGS) entry which is preliminary data.</text>
</comment>
<feature type="transmembrane region" description="Helical" evidence="1">
    <location>
        <begin position="362"/>
        <end position="380"/>
    </location>
</feature>
<reference evidence="2 3" key="1">
    <citation type="submission" date="2020-11" db="EMBL/GenBank/DDBJ databases">
        <title>P. mediterranea TC4 genome.</title>
        <authorList>
            <person name="Molmeret M."/>
        </authorList>
    </citation>
    <scope>NUCLEOTIDE SEQUENCE [LARGE SCALE GENOMIC DNA]</scope>
    <source>
        <strain evidence="2 3">TC4</strain>
    </source>
</reference>
<evidence type="ECO:0000313" key="2">
    <source>
        <dbReference type="EMBL" id="MBF4986193.1"/>
    </source>
</evidence>
<dbReference type="Proteomes" id="UP001194729">
    <property type="component" value="Unassembled WGS sequence"/>
</dbReference>
<evidence type="ECO:0000313" key="3">
    <source>
        <dbReference type="Proteomes" id="UP001194729"/>
    </source>
</evidence>
<gene>
    <name evidence="2" type="ORF">FNJ87_18355</name>
</gene>
<evidence type="ECO:0008006" key="4">
    <source>
        <dbReference type="Google" id="ProtNLM"/>
    </source>
</evidence>
<evidence type="ECO:0000256" key="1">
    <source>
        <dbReference type="SAM" id="Phobius"/>
    </source>
</evidence>
<feature type="transmembrane region" description="Helical" evidence="1">
    <location>
        <begin position="386"/>
        <end position="404"/>
    </location>
</feature>
<sequence>MNNNFFKILLLFFSTFYFYPFILHLFFKEEFSLIYRESNLFESQLFTIIIVMVFFIFYKFKNNYRIINIHLPGLIWNRNILYILTFLFFILSAYFYVKYDYQFRHKGEHLSETGGIIIFLTALRSFFKAYLFLNFLYFLRKGKSLGSPFIYLLIAISFWLSKVSSMDIPLIILPILFSIKKGNLLTQKIKVKIKIFNNIFTRIALALVIVILIVFMGVANKIGFERAQQSFSDTTFLSSIVFSTSLRFSTYYASVFGAYSASEQDSDSTNEAIYGTFINTVNRGEYLITGNLVKEKPEFWSVYRANFMNLFLDNSNPRTGASPGIVASAFYFPSTVLGFFIIFLYIWFVVSNLKVILNYNTSKLNLVGILFGFIFVIPFFESPFDYINIFNPSFIYLYFCFVNFKSIHDA</sequence>
<feature type="transmembrane region" description="Helical" evidence="1">
    <location>
        <begin position="330"/>
        <end position="350"/>
    </location>
</feature>
<feature type="transmembrane region" description="Helical" evidence="1">
    <location>
        <begin position="149"/>
        <end position="179"/>
    </location>
</feature>
<protein>
    <recommendedName>
        <fullName evidence="4">Oligosaccharide repeat unit polymerase</fullName>
    </recommendedName>
</protein>
<feature type="transmembrane region" description="Helical" evidence="1">
    <location>
        <begin position="6"/>
        <end position="27"/>
    </location>
</feature>
<dbReference type="EMBL" id="JADKYU010001015">
    <property type="protein sequence ID" value="MBF4986193.1"/>
    <property type="molecule type" value="Genomic_DNA"/>
</dbReference>
<keyword evidence="1" id="KW-0812">Transmembrane</keyword>
<keyword evidence="3" id="KW-1185">Reference proteome</keyword>